<dbReference type="EMBL" id="JAULJE010000020">
    <property type="protein sequence ID" value="KAK1330786.1"/>
    <property type="molecule type" value="Genomic_DNA"/>
</dbReference>
<organism evidence="2 3">
    <name type="scientific">Cnephaeus nilssonii</name>
    <name type="common">Northern bat</name>
    <name type="synonym">Eptesicus nilssonii</name>
    <dbReference type="NCBI Taxonomy" id="3371016"/>
    <lineage>
        <taxon>Eukaryota</taxon>
        <taxon>Metazoa</taxon>
        <taxon>Chordata</taxon>
        <taxon>Craniata</taxon>
        <taxon>Vertebrata</taxon>
        <taxon>Euteleostomi</taxon>
        <taxon>Mammalia</taxon>
        <taxon>Eutheria</taxon>
        <taxon>Laurasiatheria</taxon>
        <taxon>Chiroptera</taxon>
        <taxon>Yangochiroptera</taxon>
        <taxon>Vespertilionidae</taxon>
        <taxon>Cnephaeus</taxon>
    </lineage>
</organism>
<reference evidence="2" key="1">
    <citation type="submission" date="2023-06" db="EMBL/GenBank/DDBJ databases">
        <title>Reference genome for the Northern bat (Eptesicus nilssonii), a most northern bat species.</title>
        <authorList>
            <person name="Laine V.N."/>
            <person name="Pulliainen A.T."/>
            <person name="Lilley T.M."/>
        </authorList>
    </citation>
    <scope>NUCLEOTIDE SEQUENCE</scope>
    <source>
        <strain evidence="2">BLF_Eptnil</strain>
        <tissue evidence="2">Kidney</tissue>
    </source>
</reference>
<evidence type="ECO:0000313" key="3">
    <source>
        <dbReference type="Proteomes" id="UP001177744"/>
    </source>
</evidence>
<comment type="caution">
    <text evidence="2">The sequence shown here is derived from an EMBL/GenBank/DDBJ whole genome shotgun (WGS) entry which is preliminary data.</text>
</comment>
<dbReference type="Proteomes" id="UP001177744">
    <property type="component" value="Unassembled WGS sequence"/>
</dbReference>
<evidence type="ECO:0000256" key="1">
    <source>
        <dbReference type="SAM" id="MobiDB-lite"/>
    </source>
</evidence>
<dbReference type="AlphaFoldDB" id="A0AA40HHJ7"/>
<accession>A0AA40HHJ7</accession>
<sequence>MVSRHFRPEVRVFSGFGARLGGCGGACSLVSEGRFLLGSGGRRPGPRGDAGLSPPPALAKPRYGGRPVLAARDFSDGSQPSNGDLDRGGRGNWADAGPPSLRVFSSENEESPAPGGWGRRRAATAASCSS</sequence>
<feature type="region of interest" description="Disordered" evidence="1">
    <location>
        <begin position="35"/>
        <end position="130"/>
    </location>
</feature>
<proteinExistence type="predicted"/>
<gene>
    <name evidence="2" type="ORF">QTO34_008724</name>
</gene>
<protein>
    <submittedName>
        <fullName evidence="2">Uncharacterized protein</fullName>
    </submittedName>
</protein>
<name>A0AA40HHJ7_CNENI</name>
<evidence type="ECO:0000313" key="2">
    <source>
        <dbReference type="EMBL" id="KAK1330786.1"/>
    </source>
</evidence>
<keyword evidence="3" id="KW-1185">Reference proteome</keyword>